<sequence>MFGQGNWTVTLYGQGNWTVTVYGQGNWTATMFGQGDWTFTVYGQDFDTRQFWKWNHFSDYVQFVALFSFFCGAITILLMDFPLYIETLGFMAVFTEAMLGAPQFYKNLQNRSTIGMSVKMVLFWLSGDTFKTGYFLVKNAPIQFTICGALQVSIDIAILWQVWHYRGKKPA</sequence>
<gene>
    <name evidence="7" type="primary">LOC102801424</name>
</gene>
<dbReference type="GeneID" id="102801424"/>
<dbReference type="Proteomes" id="UP000694865">
    <property type="component" value="Unplaced"/>
</dbReference>
<keyword evidence="4 5" id="KW-0472">Membrane</keyword>
<proteinExistence type="predicted"/>
<evidence type="ECO:0000256" key="4">
    <source>
        <dbReference type="ARBA" id="ARBA00023136"/>
    </source>
</evidence>
<dbReference type="Pfam" id="PF04193">
    <property type="entry name" value="PQ-loop"/>
    <property type="match status" value="1"/>
</dbReference>
<keyword evidence="2 5" id="KW-0812">Transmembrane</keyword>
<evidence type="ECO:0000256" key="2">
    <source>
        <dbReference type="ARBA" id="ARBA00022692"/>
    </source>
</evidence>
<organism evidence="6 7">
    <name type="scientific">Saccoglossus kowalevskii</name>
    <name type="common">Acorn worm</name>
    <dbReference type="NCBI Taxonomy" id="10224"/>
    <lineage>
        <taxon>Eukaryota</taxon>
        <taxon>Metazoa</taxon>
        <taxon>Hemichordata</taxon>
        <taxon>Enteropneusta</taxon>
        <taxon>Harrimaniidae</taxon>
        <taxon>Saccoglossus</taxon>
    </lineage>
</organism>
<dbReference type="InterPro" id="IPR052241">
    <property type="entry name" value="SLC66/Scramblase_ANY1"/>
</dbReference>
<evidence type="ECO:0000256" key="3">
    <source>
        <dbReference type="ARBA" id="ARBA00022989"/>
    </source>
</evidence>
<dbReference type="RefSeq" id="XP_006811910.1">
    <property type="nucleotide sequence ID" value="XM_006811847.1"/>
</dbReference>
<reference evidence="7" key="1">
    <citation type="submission" date="2025-08" db="UniProtKB">
        <authorList>
            <consortium name="RefSeq"/>
        </authorList>
    </citation>
    <scope>IDENTIFICATION</scope>
    <source>
        <tissue evidence="7">Testes</tissue>
    </source>
</reference>
<feature type="transmembrane region" description="Helical" evidence="5">
    <location>
        <begin position="142"/>
        <end position="163"/>
    </location>
</feature>
<evidence type="ECO:0000313" key="7">
    <source>
        <dbReference type="RefSeq" id="XP_006811910.1"/>
    </source>
</evidence>
<dbReference type="PANTHER" id="PTHR14856:SF9">
    <property type="entry name" value="PQ-LOOP REPEAT-CONTAINING PROTEIN 1"/>
    <property type="match status" value="1"/>
</dbReference>
<keyword evidence="3 5" id="KW-1133">Transmembrane helix</keyword>
<feature type="transmembrane region" description="Helical" evidence="5">
    <location>
        <begin position="60"/>
        <end position="78"/>
    </location>
</feature>
<evidence type="ECO:0000256" key="1">
    <source>
        <dbReference type="ARBA" id="ARBA00004141"/>
    </source>
</evidence>
<keyword evidence="6" id="KW-1185">Reference proteome</keyword>
<dbReference type="SMART" id="SM00679">
    <property type="entry name" value="CTNS"/>
    <property type="match status" value="1"/>
</dbReference>
<comment type="subcellular location">
    <subcellularLocation>
        <location evidence="1">Membrane</location>
        <topology evidence="1">Multi-pass membrane protein</topology>
    </subcellularLocation>
</comment>
<dbReference type="Gene3D" id="1.20.1280.290">
    <property type="match status" value="1"/>
</dbReference>
<dbReference type="InterPro" id="IPR006603">
    <property type="entry name" value="PQ-loop_rpt"/>
</dbReference>
<evidence type="ECO:0000256" key="5">
    <source>
        <dbReference type="SAM" id="Phobius"/>
    </source>
</evidence>
<dbReference type="PANTHER" id="PTHR14856">
    <property type="entry name" value="PQ-LOOP REPEAT-CONTAINING PROTEIN 1-LIKE PROTEIN"/>
    <property type="match status" value="1"/>
</dbReference>
<evidence type="ECO:0000313" key="6">
    <source>
        <dbReference type="Proteomes" id="UP000694865"/>
    </source>
</evidence>
<protein>
    <submittedName>
        <fullName evidence="7">PQ-loop repeat-containing protein 1-like</fullName>
    </submittedName>
</protein>
<accession>A0ABM0LVW9</accession>
<name>A0ABM0LVW9_SACKO</name>